<feature type="domain" description="Aldehyde dehydrogenase" evidence="3">
    <location>
        <begin position="2"/>
        <end position="87"/>
    </location>
</feature>
<dbReference type="InterPro" id="IPR016163">
    <property type="entry name" value="Ald_DH_C"/>
</dbReference>
<dbReference type="InterPro" id="IPR016162">
    <property type="entry name" value="Ald_DH_N"/>
</dbReference>
<evidence type="ECO:0000259" key="3">
    <source>
        <dbReference type="Pfam" id="PF00171"/>
    </source>
</evidence>
<dbReference type="Gene3D" id="3.40.309.10">
    <property type="entry name" value="Aldehyde Dehydrogenase, Chain A, domain 2"/>
    <property type="match status" value="1"/>
</dbReference>
<keyword evidence="2" id="KW-0560">Oxidoreductase</keyword>
<dbReference type="AlphaFoldDB" id="H1SHM4"/>
<dbReference type="Gene3D" id="3.40.605.10">
    <property type="entry name" value="Aldehyde Dehydrogenase, Chain A, domain 1"/>
    <property type="match status" value="1"/>
</dbReference>
<dbReference type="EMBL" id="AHJE01000169">
    <property type="protein sequence ID" value="EHP37977.1"/>
    <property type="molecule type" value="Genomic_DNA"/>
</dbReference>
<comment type="similarity">
    <text evidence="1">Belongs to the aldehyde dehydrogenase family.</text>
</comment>
<organism evidence="4 5">
    <name type="scientific">Cupriavidus basilensis OR16</name>
    <dbReference type="NCBI Taxonomy" id="1127483"/>
    <lineage>
        <taxon>Bacteria</taxon>
        <taxon>Pseudomonadati</taxon>
        <taxon>Pseudomonadota</taxon>
        <taxon>Betaproteobacteria</taxon>
        <taxon>Burkholderiales</taxon>
        <taxon>Burkholderiaceae</taxon>
        <taxon>Cupriavidus</taxon>
    </lineage>
</organism>
<dbReference type="InterPro" id="IPR015590">
    <property type="entry name" value="Aldehyde_DH_dom"/>
</dbReference>
<dbReference type="PATRIC" id="fig|1127483.3.peg.7916"/>
<dbReference type="SUPFAM" id="SSF53720">
    <property type="entry name" value="ALDH-like"/>
    <property type="match status" value="1"/>
</dbReference>
<evidence type="ECO:0000256" key="1">
    <source>
        <dbReference type="ARBA" id="ARBA00009986"/>
    </source>
</evidence>
<comment type="caution">
    <text evidence="4">The sequence shown here is derived from an EMBL/GenBank/DDBJ whole genome shotgun (WGS) entry which is preliminary data.</text>
</comment>
<reference evidence="4 5" key="1">
    <citation type="journal article" date="2012" name="J. Bacteriol.">
        <title>De Novo Genome Project of Cupriavidus basilensis OR16.</title>
        <authorList>
            <person name="Cserhati M."/>
            <person name="Kriszt B."/>
            <person name="Szoboszlay S."/>
            <person name="Toth A."/>
            <person name="Szabo I."/>
            <person name="Tancsics A."/>
            <person name="Nagy I."/>
            <person name="Horvath B."/>
            <person name="Nagy I."/>
            <person name="Kukolya J."/>
        </authorList>
    </citation>
    <scope>NUCLEOTIDE SEQUENCE [LARGE SCALE GENOMIC DNA]</scope>
    <source>
        <strain evidence="4 5">OR16</strain>
    </source>
</reference>
<evidence type="ECO:0000256" key="2">
    <source>
        <dbReference type="ARBA" id="ARBA00023002"/>
    </source>
</evidence>
<evidence type="ECO:0000313" key="4">
    <source>
        <dbReference type="EMBL" id="EHP37977.1"/>
    </source>
</evidence>
<proteinExistence type="inferred from homology"/>
<sequence>MLPVIRYTDVDAVVECVNVSAYGLGASVWSGGREAALAIAGRIDAGSVWVNTYFVVSPDIPFGGACQSGIGAELGEQGLVEFTQLKVLVG</sequence>
<accession>H1SHM4</accession>
<dbReference type="InterPro" id="IPR016161">
    <property type="entry name" value="Ald_DH/histidinol_DH"/>
</dbReference>
<evidence type="ECO:0000313" key="5">
    <source>
        <dbReference type="Proteomes" id="UP000005808"/>
    </source>
</evidence>
<dbReference type="GO" id="GO:0016620">
    <property type="term" value="F:oxidoreductase activity, acting on the aldehyde or oxo group of donors, NAD or NADP as acceptor"/>
    <property type="evidence" value="ECO:0007669"/>
    <property type="project" value="InterPro"/>
</dbReference>
<dbReference type="Pfam" id="PF00171">
    <property type="entry name" value="Aldedh"/>
    <property type="match status" value="1"/>
</dbReference>
<dbReference type="PANTHER" id="PTHR42804:SF1">
    <property type="entry name" value="ALDEHYDE DEHYDROGENASE-RELATED"/>
    <property type="match status" value="1"/>
</dbReference>
<protein>
    <submittedName>
        <fullName evidence="4">Aldehyde dehydrogenase</fullName>
    </submittedName>
</protein>
<dbReference type="PANTHER" id="PTHR42804">
    <property type="entry name" value="ALDEHYDE DEHYDROGENASE"/>
    <property type="match status" value="1"/>
</dbReference>
<gene>
    <name evidence="4" type="ORF">OR16_39814</name>
</gene>
<dbReference type="Proteomes" id="UP000005808">
    <property type="component" value="Unassembled WGS sequence"/>
</dbReference>
<name>H1SHM4_9BURK</name>